<sequence length="131" mass="15776">MVIRKIYKRYFFDFCYVYSKLRKDKDEVNAAYITISRVQAVFIWSIVVLHKAIYGNDNTKVMMVILASSMILSHLINYKWVKEFKKWKGELPPVKKQIIKWNNLYLISVIFNILFIILSFMLLYVNHQNRT</sequence>
<feature type="transmembrane region" description="Helical" evidence="1">
    <location>
        <begin position="102"/>
        <end position="125"/>
    </location>
</feature>
<evidence type="ECO:0000256" key="1">
    <source>
        <dbReference type="SAM" id="Phobius"/>
    </source>
</evidence>
<proteinExistence type="predicted"/>
<keyword evidence="1" id="KW-0812">Transmembrane</keyword>
<accession>A0ABN1MRN0</accession>
<reference evidence="2 3" key="1">
    <citation type="journal article" date="2019" name="Int. J. Syst. Evol. Microbiol.">
        <title>The Global Catalogue of Microorganisms (GCM) 10K type strain sequencing project: providing services to taxonomists for standard genome sequencing and annotation.</title>
        <authorList>
            <consortium name="The Broad Institute Genomics Platform"/>
            <consortium name="The Broad Institute Genome Sequencing Center for Infectious Disease"/>
            <person name="Wu L."/>
            <person name="Ma J."/>
        </authorList>
    </citation>
    <scope>NUCLEOTIDE SEQUENCE [LARGE SCALE GENOMIC DNA]</scope>
    <source>
        <strain evidence="2 3">JCM 16083</strain>
    </source>
</reference>
<evidence type="ECO:0000313" key="3">
    <source>
        <dbReference type="Proteomes" id="UP001501126"/>
    </source>
</evidence>
<dbReference type="Proteomes" id="UP001501126">
    <property type="component" value="Unassembled WGS sequence"/>
</dbReference>
<feature type="transmembrane region" description="Helical" evidence="1">
    <location>
        <begin position="61"/>
        <end position="81"/>
    </location>
</feature>
<keyword evidence="3" id="KW-1185">Reference proteome</keyword>
<keyword evidence="1" id="KW-0472">Membrane</keyword>
<comment type="caution">
    <text evidence="2">The sequence shown here is derived from an EMBL/GenBank/DDBJ whole genome shotgun (WGS) entry which is preliminary data.</text>
</comment>
<dbReference type="EMBL" id="BAAAFH010000011">
    <property type="protein sequence ID" value="GAA0875973.1"/>
    <property type="molecule type" value="Genomic_DNA"/>
</dbReference>
<evidence type="ECO:0000313" key="2">
    <source>
        <dbReference type="EMBL" id="GAA0875973.1"/>
    </source>
</evidence>
<dbReference type="RefSeq" id="WP_343787995.1">
    <property type="nucleotide sequence ID" value="NZ_BAAAFH010000011.1"/>
</dbReference>
<keyword evidence="1" id="KW-1133">Transmembrane helix</keyword>
<feature type="transmembrane region" description="Helical" evidence="1">
    <location>
        <begin position="30"/>
        <end position="49"/>
    </location>
</feature>
<gene>
    <name evidence="2" type="ORF">GCM10009118_23820</name>
</gene>
<protein>
    <submittedName>
        <fullName evidence="2">Uncharacterized protein</fullName>
    </submittedName>
</protein>
<name>A0ABN1MRN0_9FLAO</name>
<organism evidence="2 3">
    <name type="scientific">Wandonia haliotis</name>
    <dbReference type="NCBI Taxonomy" id="574963"/>
    <lineage>
        <taxon>Bacteria</taxon>
        <taxon>Pseudomonadati</taxon>
        <taxon>Bacteroidota</taxon>
        <taxon>Flavobacteriia</taxon>
        <taxon>Flavobacteriales</taxon>
        <taxon>Crocinitomicaceae</taxon>
        <taxon>Wandonia</taxon>
    </lineage>
</organism>